<name>A0A9W4JI35_9EURO</name>
<proteinExistence type="inferred from homology"/>
<dbReference type="AlphaFoldDB" id="A0A9W4JI35"/>
<accession>A0A9W4JI35</accession>
<evidence type="ECO:0000256" key="8">
    <source>
        <dbReference type="ARBA" id="ARBA00022512"/>
    </source>
</evidence>
<evidence type="ECO:0000259" key="18">
    <source>
        <dbReference type="Pfam" id="PF00732"/>
    </source>
</evidence>
<feature type="domain" description="Glucose-methanol-choline oxidoreductase C-terminal" evidence="19">
    <location>
        <begin position="476"/>
        <end position="614"/>
    </location>
</feature>
<evidence type="ECO:0000256" key="7">
    <source>
        <dbReference type="ARBA" id="ARBA00022490"/>
    </source>
</evidence>
<evidence type="ECO:0000256" key="10">
    <source>
        <dbReference type="ARBA" id="ARBA00022630"/>
    </source>
</evidence>
<sequence>MLVPGLSIVALALGAAARNPHGSAPQYDFVIVGGGTCGLVVANRLSELENITVAVIKAGDSVFNNFNVTNFMRYGLAFGTEIDWAYETANQTYADGLKHIIRAGKAIGSTSTINGKLPFSNRFKKSRSNCPRNVLYPSRRCSNRQLGTSTGVGNQGWGWKDLLPYYKKSEDFQIPTKHQTYLGPNSITNDTVFSILSQTIGNLGVKHNPDANSSHMIGFNDHSDTLNRERNIRADTARTYYWPYKSRSNLKVISNTQTNKIIWADNTHSEAVAVGVEVSNAYETENIYARKKVILSADTIRSPQLLEILSVGNPEILSRYNISINVALTSVGENTYTGLASFSALISINQLYGNNVSAVKRQIDSTIREYAKILSNKTSDAMKPDRYFKFLKIQRNLIFNSLVPYIEIVFAPRRQDFVIELLDCKSCDPCHTSIDLPSLSPSLSPSSSLYAIQRSPCYSFLSSVVDLYHEYWPLQPFSRGSIHIQSKNISQEPRIDPNYFIFEKDIDAQIDAAQYIRKIFETTPLTGIVGDKLIPSSKVLPPNASKATWQRWVKDNYRPNCHFVGTNSMLPREKGGVVSSELRVYGTQNVRVVDASIMPFQISGHLSSTLYAIAGKASDLIKDSYRH</sequence>
<dbReference type="EC" id="1.1.3.4" evidence="14"/>
<evidence type="ECO:0000256" key="17">
    <source>
        <dbReference type="SAM" id="SignalP"/>
    </source>
</evidence>
<dbReference type="InterPro" id="IPR036188">
    <property type="entry name" value="FAD/NAD-bd_sf"/>
</dbReference>
<keyword evidence="12" id="KW-0560">Oxidoreductase</keyword>
<evidence type="ECO:0000256" key="6">
    <source>
        <dbReference type="ARBA" id="ARBA00011738"/>
    </source>
</evidence>
<dbReference type="OrthoDB" id="269227at2759"/>
<evidence type="ECO:0000256" key="3">
    <source>
        <dbReference type="ARBA" id="ARBA00004496"/>
    </source>
</evidence>
<dbReference type="EMBL" id="CAJVPA010000206">
    <property type="protein sequence ID" value="CAG8401078.1"/>
    <property type="molecule type" value="Genomic_DNA"/>
</dbReference>
<evidence type="ECO:0000256" key="14">
    <source>
        <dbReference type="ARBA" id="ARBA00049722"/>
    </source>
</evidence>
<dbReference type="InterPro" id="IPR007867">
    <property type="entry name" value="GMC_OxRtase_C"/>
</dbReference>
<feature type="chain" id="PRO_5040737686" description="glucose oxidase" evidence="17">
    <location>
        <begin position="18"/>
        <end position="627"/>
    </location>
</feature>
<evidence type="ECO:0000313" key="20">
    <source>
        <dbReference type="EMBL" id="CAG8401078.1"/>
    </source>
</evidence>
<protein>
    <recommendedName>
        <fullName evidence="14">glucose oxidase</fullName>
        <ecNumber evidence="14">1.1.3.4</ecNumber>
    </recommendedName>
</protein>
<comment type="similarity">
    <text evidence="5">Belongs to the GMC oxidoreductase family.</text>
</comment>
<keyword evidence="8" id="KW-0134">Cell wall</keyword>
<dbReference type="Gene3D" id="3.50.50.60">
    <property type="entry name" value="FAD/NAD(P)-binding domain"/>
    <property type="match status" value="1"/>
</dbReference>
<dbReference type="Pfam" id="PF05199">
    <property type="entry name" value="GMC_oxred_C"/>
    <property type="match status" value="1"/>
</dbReference>
<keyword evidence="7" id="KW-0963">Cytoplasm</keyword>
<evidence type="ECO:0000256" key="5">
    <source>
        <dbReference type="ARBA" id="ARBA00010790"/>
    </source>
</evidence>
<reference evidence="20" key="1">
    <citation type="submission" date="2021-07" db="EMBL/GenBank/DDBJ databases">
        <authorList>
            <person name="Branca A.L. A."/>
        </authorList>
    </citation>
    <scope>NUCLEOTIDE SEQUENCE</scope>
</reference>
<evidence type="ECO:0000256" key="9">
    <source>
        <dbReference type="ARBA" id="ARBA00022530"/>
    </source>
</evidence>
<gene>
    <name evidence="20" type="ORF">PSALAMII_LOCUS8109</name>
</gene>
<comment type="subcellular location">
    <subcellularLocation>
        <location evidence="3">Cytoplasm</location>
    </subcellularLocation>
    <subcellularLocation>
        <location evidence="2">Secreted</location>
        <location evidence="2">Cell wall</location>
    </subcellularLocation>
    <subcellularLocation>
        <location evidence="4">Secreted</location>
        <location evidence="4">Extracellular space</location>
        <location evidence="4">Extracellular matrix</location>
    </subcellularLocation>
</comment>
<dbReference type="InterPro" id="IPR000172">
    <property type="entry name" value="GMC_OxRdtase_N"/>
</dbReference>
<dbReference type="SUPFAM" id="SSF54373">
    <property type="entry name" value="FAD-linked reductases, C-terminal domain"/>
    <property type="match status" value="1"/>
</dbReference>
<evidence type="ECO:0000256" key="2">
    <source>
        <dbReference type="ARBA" id="ARBA00004191"/>
    </source>
</evidence>
<feature type="domain" description="Glucose-methanol-choline oxidoreductase N-terminal" evidence="18">
    <location>
        <begin position="152"/>
        <end position="334"/>
    </location>
</feature>
<dbReference type="GO" id="GO:0005737">
    <property type="term" value="C:cytoplasm"/>
    <property type="evidence" value="ECO:0007669"/>
    <property type="project" value="UniProtKB-SubCell"/>
</dbReference>
<evidence type="ECO:0000256" key="12">
    <source>
        <dbReference type="ARBA" id="ARBA00023002"/>
    </source>
</evidence>
<evidence type="ECO:0000256" key="11">
    <source>
        <dbReference type="ARBA" id="ARBA00022827"/>
    </source>
</evidence>
<dbReference type="Proteomes" id="UP001152646">
    <property type="component" value="Unassembled WGS sequence"/>
</dbReference>
<evidence type="ECO:0000256" key="16">
    <source>
        <dbReference type="PIRSR" id="PIRSR000137-2"/>
    </source>
</evidence>
<evidence type="ECO:0000256" key="1">
    <source>
        <dbReference type="ARBA" id="ARBA00001974"/>
    </source>
</evidence>
<dbReference type="Pfam" id="PF00732">
    <property type="entry name" value="GMC_oxred_N"/>
    <property type="match status" value="1"/>
</dbReference>
<comment type="caution">
    <text evidence="20">The sequence shown here is derived from an EMBL/GenBank/DDBJ whole genome shotgun (WGS) entry which is preliminary data.</text>
</comment>
<dbReference type="GO" id="GO:0046562">
    <property type="term" value="F:beta-D-glucose oxidase activity"/>
    <property type="evidence" value="ECO:0007669"/>
    <property type="project" value="UniProtKB-EC"/>
</dbReference>
<feature type="active site" description="Proton acceptor" evidence="15">
    <location>
        <position position="605"/>
    </location>
</feature>
<keyword evidence="11 16" id="KW-0274">FAD</keyword>
<evidence type="ECO:0000256" key="13">
    <source>
        <dbReference type="ARBA" id="ARBA00049435"/>
    </source>
</evidence>
<dbReference type="SUPFAM" id="SSF51905">
    <property type="entry name" value="FAD/NAD(P)-binding domain"/>
    <property type="match status" value="1"/>
</dbReference>
<dbReference type="GO" id="GO:0050660">
    <property type="term" value="F:flavin adenine dinucleotide binding"/>
    <property type="evidence" value="ECO:0007669"/>
    <property type="project" value="InterPro"/>
</dbReference>
<dbReference type="PANTHER" id="PTHR11552:SF201">
    <property type="entry name" value="GLUCOSE-METHANOL-CHOLINE OXIDOREDUCTASE N-TERMINAL DOMAIN-CONTAINING PROTEIN"/>
    <property type="match status" value="1"/>
</dbReference>
<keyword evidence="9" id="KW-0964">Secreted</keyword>
<feature type="signal peptide" evidence="17">
    <location>
        <begin position="1"/>
        <end position="17"/>
    </location>
</feature>
<dbReference type="PANTHER" id="PTHR11552">
    <property type="entry name" value="GLUCOSE-METHANOL-CHOLINE GMC OXIDOREDUCTASE"/>
    <property type="match status" value="1"/>
</dbReference>
<dbReference type="Gene3D" id="3.30.560.10">
    <property type="entry name" value="Glucose Oxidase, domain 3"/>
    <property type="match status" value="1"/>
</dbReference>
<evidence type="ECO:0000313" key="21">
    <source>
        <dbReference type="Proteomes" id="UP001152646"/>
    </source>
</evidence>
<keyword evidence="9" id="KW-0272">Extracellular matrix</keyword>
<dbReference type="Gene3D" id="4.10.450.10">
    <property type="entry name" value="Glucose Oxidase, domain 2"/>
    <property type="match status" value="1"/>
</dbReference>
<feature type="binding site" evidence="16">
    <location>
        <position position="110"/>
    </location>
    <ligand>
        <name>FAD</name>
        <dbReference type="ChEBI" id="CHEBI:57692"/>
    </ligand>
</feature>
<evidence type="ECO:0000259" key="19">
    <source>
        <dbReference type="Pfam" id="PF05199"/>
    </source>
</evidence>
<organism evidence="20 21">
    <name type="scientific">Penicillium salamii</name>
    <dbReference type="NCBI Taxonomy" id="1612424"/>
    <lineage>
        <taxon>Eukaryota</taxon>
        <taxon>Fungi</taxon>
        <taxon>Dikarya</taxon>
        <taxon>Ascomycota</taxon>
        <taxon>Pezizomycotina</taxon>
        <taxon>Eurotiomycetes</taxon>
        <taxon>Eurotiomycetidae</taxon>
        <taxon>Eurotiales</taxon>
        <taxon>Aspergillaceae</taxon>
        <taxon>Penicillium</taxon>
    </lineage>
</organism>
<comment type="catalytic activity">
    <reaction evidence="13">
        <text>beta-D-glucose + O2 = D-glucono-1,5-lactone + H2O2</text>
        <dbReference type="Rhea" id="RHEA:11428"/>
        <dbReference type="ChEBI" id="CHEBI:15379"/>
        <dbReference type="ChEBI" id="CHEBI:15903"/>
        <dbReference type="ChEBI" id="CHEBI:16217"/>
        <dbReference type="ChEBI" id="CHEBI:16240"/>
        <dbReference type="EC" id="1.1.3.4"/>
    </reaction>
    <physiologicalReaction direction="left-to-right" evidence="13">
        <dbReference type="Rhea" id="RHEA:11429"/>
    </physiologicalReaction>
</comment>
<keyword evidence="17" id="KW-0732">Signal</keyword>
<feature type="active site" description="Proton donor" evidence="15">
    <location>
        <position position="562"/>
    </location>
</feature>
<evidence type="ECO:0000256" key="4">
    <source>
        <dbReference type="ARBA" id="ARBA00004498"/>
    </source>
</evidence>
<comment type="cofactor">
    <cofactor evidence="1 16">
        <name>FAD</name>
        <dbReference type="ChEBI" id="CHEBI:57692"/>
    </cofactor>
</comment>
<dbReference type="InterPro" id="IPR027424">
    <property type="entry name" value="Glucose_Oxidase_domain_2"/>
</dbReference>
<comment type="subunit">
    <text evidence="6">Homodimer.</text>
</comment>
<dbReference type="PIRSF" id="PIRSF000137">
    <property type="entry name" value="Alcohol_oxidase"/>
    <property type="match status" value="1"/>
</dbReference>
<dbReference type="InterPro" id="IPR012132">
    <property type="entry name" value="GMC_OxRdtase"/>
</dbReference>
<evidence type="ECO:0000256" key="15">
    <source>
        <dbReference type="PIRSR" id="PIRSR000137-1"/>
    </source>
</evidence>
<keyword evidence="10" id="KW-0285">Flavoprotein</keyword>